<keyword evidence="1" id="KW-0472">Membrane</keyword>
<sequence length="266" mass="30377">MKNLKMRTYVIVSLTLLPLLFFSVQSVKADMSIPDKFNKNLDLDQIYIYNVTAFNTTKPLEWADVNWFAPTKGFVNITPGGQIKVNFTGFYEKDPNDFFNLFESPMPYMNIEFIENRSNILLTNTTLLNVSNGEAALNLLLGYNQFKSGFLIPINDFNNLTQEAYAQDEPPWMNATVTILQTSQSITIDFKQKTSSQQETKCIYDKNSGLLIYTNTSFGNYTLEMTLINLPSFPGEPSIPSFQIYILYGTIMITSIILITKFKKKK</sequence>
<protein>
    <submittedName>
        <fullName evidence="2">Uncharacterized protein</fullName>
    </submittedName>
</protein>
<gene>
    <name evidence="2" type="ORF">LCGC14_0639550</name>
</gene>
<dbReference type="EMBL" id="LAZR01001152">
    <property type="protein sequence ID" value="KKN49760.1"/>
    <property type="molecule type" value="Genomic_DNA"/>
</dbReference>
<proteinExistence type="predicted"/>
<feature type="transmembrane region" description="Helical" evidence="1">
    <location>
        <begin position="242"/>
        <end position="260"/>
    </location>
</feature>
<comment type="caution">
    <text evidence="2">The sequence shown here is derived from an EMBL/GenBank/DDBJ whole genome shotgun (WGS) entry which is preliminary data.</text>
</comment>
<dbReference type="AlphaFoldDB" id="A0A0F9QZM1"/>
<organism evidence="2">
    <name type="scientific">marine sediment metagenome</name>
    <dbReference type="NCBI Taxonomy" id="412755"/>
    <lineage>
        <taxon>unclassified sequences</taxon>
        <taxon>metagenomes</taxon>
        <taxon>ecological metagenomes</taxon>
    </lineage>
</organism>
<reference evidence="2" key="1">
    <citation type="journal article" date="2015" name="Nature">
        <title>Complex archaea that bridge the gap between prokaryotes and eukaryotes.</title>
        <authorList>
            <person name="Spang A."/>
            <person name="Saw J.H."/>
            <person name="Jorgensen S.L."/>
            <person name="Zaremba-Niedzwiedzka K."/>
            <person name="Martijn J."/>
            <person name="Lind A.E."/>
            <person name="van Eijk R."/>
            <person name="Schleper C."/>
            <person name="Guy L."/>
            <person name="Ettema T.J."/>
        </authorList>
    </citation>
    <scope>NUCLEOTIDE SEQUENCE</scope>
</reference>
<evidence type="ECO:0000313" key="2">
    <source>
        <dbReference type="EMBL" id="KKN49760.1"/>
    </source>
</evidence>
<keyword evidence="1" id="KW-0812">Transmembrane</keyword>
<accession>A0A0F9QZM1</accession>
<evidence type="ECO:0000256" key="1">
    <source>
        <dbReference type="SAM" id="Phobius"/>
    </source>
</evidence>
<keyword evidence="1" id="KW-1133">Transmembrane helix</keyword>
<name>A0A0F9QZM1_9ZZZZ</name>